<dbReference type="EMBL" id="VWOX01000022">
    <property type="protein sequence ID" value="KAA5539070.1"/>
    <property type="molecule type" value="Genomic_DNA"/>
</dbReference>
<keyword evidence="3" id="KW-0804">Transcription</keyword>
<dbReference type="GO" id="GO:0003700">
    <property type="term" value="F:DNA-binding transcription factor activity"/>
    <property type="evidence" value="ECO:0007669"/>
    <property type="project" value="InterPro"/>
</dbReference>
<name>A0A5M6CXD9_9BACT</name>
<sequence length="183" mass="20056">MLSHEDQIVAAIRQIIRAIDLHSRRLVNGHGMTGPQLAVLQEVLRIGPTPPSTLARAVHLSQATVTGILQRLERRELIIRQPSPDDGRSVLISISPAGRAMLECSPSLLQDRFRDNLSGLADWERLQILATLQRVAHLMEAEHLDASPHLTSGEISQQADSNRAAADPASADSPRQSHDDRAE</sequence>
<organism evidence="6 7">
    <name type="scientific">Roseiconus nitratireducens</name>
    <dbReference type="NCBI Taxonomy" id="2605748"/>
    <lineage>
        <taxon>Bacteria</taxon>
        <taxon>Pseudomonadati</taxon>
        <taxon>Planctomycetota</taxon>
        <taxon>Planctomycetia</taxon>
        <taxon>Pirellulales</taxon>
        <taxon>Pirellulaceae</taxon>
        <taxon>Roseiconus</taxon>
    </lineage>
</organism>
<keyword evidence="2" id="KW-0238">DNA-binding</keyword>
<dbReference type="InterPro" id="IPR000835">
    <property type="entry name" value="HTH_MarR-typ"/>
</dbReference>
<evidence type="ECO:0000256" key="3">
    <source>
        <dbReference type="ARBA" id="ARBA00023163"/>
    </source>
</evidence>
<dbReference type="InterPro" id="IPR036388">
    <property type="entry name" value="WH-like_DNA-bd_sf"/>
</dbReference>
<protein>
    <submittedName>
        <fullName evidence="6">MarR family transcriptional regulator</fullName>
    </submittedName>
</protein>
<dbReference type="PANTHER" id="PTHR33164:SF89">
    <property type="entry name" value="MARR FAMILY REGULATORY PROTEIN"/>
    <property type="match status" value="1"/>
</dbReference>
<reference evidence="6 7" key="1">
    <citation type="submission" date="2019-08" db="EMBL/GenBank/DDBJ databases">
        <authorList>
            <person name="Dhanesh K."/>
            <person name="Kumar G."/>
            <person name="Sasikala C."/>
            <person name="Venkata Ramana C."/>
        </authorList>
    </citation>
    <scope>NUCLEOTIDE SEQUENCE [LARGE SCALE GENOMIC DNA]</scope>
    <source>
        <strain evidence="6 7">JC645</strain>
    </source>
</reference>
<comment type="caution">
    <text evidence="6">The sequence shown here is derived from an EMBL/GenBank/DDBJ whole genome shotgun (WGS) entry which is preliminary data.</text>
</comment>
<dbReference type="RefSeq" id="WP_150079444.1">
    <property type="nucleotide sequence ID" value="NZ_VWOX01000022.1"/>
</dbReference>
<dbReference type="SMART" id="SM00347">
    <property type="entry name" value="HTH_MARR"/>
    <property type="match status" value="1"/>
</dbReference>
<evidence type="ECO:0000313" key="7">
    <source>
        <dbReference type="Proteomes" id="UP000324479"/>
    </source>
</evidence>
<feature type="region of interest" description="Disordered" evidence="4">
    <location>
        <begin position="147"/>
        <end position="183"/>
    </location>
</feature>
<dbReference type="AlphaFoldDB" id="A0A5M6CXD9"/>
<dbReference type="PROSITE" id="PS01117">
    <property type="entry name" value="HTH_MARR_1"/>
    <property type="match status" value="1"/>
</dbReference>
<keyword evidence="1" id="KW-0805">Transcription regulation</keyword>
<accession>A0A5M6CXD9</accession>
<keyword evidence="7" id="KW-1185">Reference proteome</keyword>
<dbReference type="PANTHER" id="PTHR33164">
    <property type="entry name" value="TRANSCRIPTIONAL REGULATOR, MARR FAMILY"/>
    <property type="match status" value="1"/>
</dbReference>
<dbReference type="Gene3D" id="1.10.10.10">
    <property type="entry name" value="Winged helix-like DNA-binding domain superfamily/Winged helix DNA-binding domain"/>
    <property type="match status" value="1"/>
</dbReference>
<evidence type="ECO:0000313" key="6">
    <source>
        <dbReference type="EMBL" id="KAA5539070.1"/>
    </source>
</evidence>
<dbReference type="Proteomes" id="UP000324479">
    <property type="component" value="Unassembled WGS sequence"/>
</dbReference>
<dbReference type="InterPro" id="IPR036390">
    <property type="entry name" value="WH_DNA-bd_sf"/>
</dbReference>
<dbReference type="GO" id="GO:0003677">
    <property type="term" value="F:DNA binding"/>
    <property type="evidence" value="ECO:0007669"/>
    <property type="project" value="UniProtKB-KW"/>
</dbReference>
<gene>
    <name evidence="6" type="ORF">FYK55_25365</name>
</gene>
<feature type="compositionally biased region" description="Low complexity" evidence="4">
    <location>
        <begin position="158"/>
        <end position="174"/>
    </location>
</feature>
<proteinExistence type="predicted"/>
<dbReference type="PROSITE" id="PS50995">
    <property type="entry name" value="HTH_MARR_2"/>
    <property type="match status" value="1"/>
</dbReference>
<dbReference type="SUPFAM" id="SSF46785">
    <property type="entry name" value="Winged helix' DNA-binding domain"/>
    <property type="match status" value="1"/>
</dbReference>
<evidence type="ECO:0000256" key="4">
    <source>
        <dbReference type="SAM" id="MobiDB-lite"/>
    </source>
</evidence>
<evidence type="ECO:0000256" key="1">
    <source>
        <dbReference type="ARBA" id="ARBA00023015"/>
    </source>
</evidence>
<feature type="domain" description="HTH marR-type" evidence="5">
    <location>
        <begin position="5"/>
        <end position="137"/>
    </location>
</feature>
<evidence type="ECO:0000259" key="5">
    <source>
        <dbReference type="PROSITE" id="PS50995"/>
    </source>
</evidence>
<dbReference type="Pfam" id="PF01047">
    <property type="entry name" value="MarR"/>
    <property type="match status" value="1"/>
</dbReference>
<dbReference type="GO" id="GO:0006950">
    <property type="term" value="P:response to stress"/>
    <property type="evidence" value="ECO:0007669"/>
    <property type="project" value="TreeGrafter"/>
</dbReference>
<dbReference type="InterPro" id="IPR039422">
    <property type="entry name" value="MarR/SlyA-like"/>
</dbReference>
<evidence type="ECO:0000256" key="2">
    <source>
        <dbReference type="ARBA" id="ARBA00023125"/>
    </source>
</evidence>
<dbReference type="InterPro" id="IPR023187">
    <property type="entry name" value="Tscrpt_reg_MarR-type_CS"/>
</dbReference>